<evidence type="ECO:0000259" key="4">
    <source>
        <dbReference type="Pfam" id="PF01420"/>
    </source>
</evidence>
<keyword evidence="2" id="KW-0680">Restriction system</keyword>
<dbReference type="Gene3D" id="1.10.287.1120">
    <property type="entry name" value="Bipartite methylase S protein"/>
    <property type="match status" value="1"/>
</dbReference>
<dbReference type="GO" id="GO:0003677">
    <property type="term" value="F:DNA binding"/>
    <property type="evidence" value="ECO:0007669"/>
    <property type="project" value="UniProtKB-KW"/>
</dbReference>
<dbReference type="AlphaFoldDB" id="A0A5C1QEZ4"/>
<evidence type="ECO:0000256" key="2">
    <source>
        <dbReference type="ARBA" id="ARBA00022747"/>
    </source>
</evidence>
<organism evidence="5 6">
    <name type="scientific">Thiospirochaeta perfilievii</name>
    <dbReference type="NCBI Taxonomy" id="252967"/>
    <lineage>
        <taxon>Bacteria</taxon>
        <taxon>Pseudomonadati</taxon>
        <taxon>Spirochaetota</taxon>
        <taxon>Spirochaetia</taxon>
        <taxon>Spirochaetales</taxon>
        <taxon>Spirochaetaceae</taxon>
        <taxon>Thiospirochaeta</taxon>
    </lineage>
</organism>
<proteinExistence type="inferred from homology"/>
<feature type="domain" description="Type I restriction modification DNA specificity" evidence="4">
    <location>
        <begin position="13"/>
        <end position="198"/>
    </location>
</feature>
<dbReference type="InterPro" id="IPR044946">
    <property type="entry name" value="Restrct_endonuc_typeI_TRD_sf"/>
</dbReference>
<protein>
    <recommendedName>
        <fullName evidence="4">Type I restriction modification DNA specificity domain-containing protein</fullName>
    </recommendedName>
</protein>
<reference evidence="5 6" key="1">
    <citation type="submission" date="2019-02" db="EMBL/GenBank/DDBJ databases">
        <authorList>
            <person name="Fomenkov A."/>
            <person name="Dubinina G."/>
            <person name="Grabovich M."/>
            <person name="Vincze T."/>
            <person name="Roberts R.J."/>
        </authorList>
    </citation>
    <scope>NUCLEOTIDE SEQUENCE [LARGE SCALE GENOMIC DNA]</scope>
    <source>
        <strain evidence="5 6">P</strain>
    </source>
</reference>
<dbReference type="SUPFAM" id="SSF117281">
    <property type="entry name" value="Kelch motif"/>
    <property type="match status" value="1"/>
</dbReference>
<dbReference type="Gene3D" id="2.120.10.80">
    <property type="entry name" value="Kelch-type beta propeller"/>
    <property type="match status" value="2"/>
</dbReference>
<name>A0A5C1QEZ4_9SPIO</name>
<dbReference type="Pfam" id="PF01420">
    <property type="entry name" value="Methylase_S"/>
    <property type="match status" value="1"/>
</dbReference>
<dbReference type="EMBL" id="CP035807">
    <property type="protein sequence ID" value="QEN05206.1"/>
    <property type="molecule type" value="Genomic_DNA"/>
</dbReference>
<comment type="similarity">
    <text evidence="1">Belongs to the type-I restriction system S methylase family.</text>
</comment>
<keyword evidence="6" id="KW-1185">Reference proteome</keyword>
<accession>A0A5C1QEZ4</accession>
<sequence>MSEWKESHVGKFPSYWDYCYLKDICTKIGSGATPRGGKEAYHKSGISLIRSQNVLDFTFSHSGLAFIDKKQADELSNVEVFENDVLLNITGDSVARVCQPDKEILPARVNQHVMIIRPDISRLNHKFLKYSLVSNRYKNYLLNYASSGATRKAITKTMVEEIEIFFPEITEQQKIASILSSLDDKIELNNQINETLEEMAQTLFKRWFVDFEFPNEDGFPYKSSGGEMVPSELGEIPKGWEVGNLSDISVIFDFMRVPLSKNEREKRKGLYPYYGAASIAGFVDDYLFDGDYILLGEDGIFWLFGGYGLGDSSSVGFLNDLWCFDSSSKEWSWISGASDVNTPGKYGLSQISSVTDYPGARKNSCGWADDDGNLWVFGGYGYDSSGNKGRLNDLWKYEISSGIWTWMSGSTSKDSLGSGLGENSEEFSMDYVPSARMGSHGWIDNEGDLWLFSGSGKEKNVDDIWKFDVSKKQWAWMRGNSAAPIYNNLGITSKDSTPGGSRESSASWVDQEGNLWIFGGGNRNDLWKLDKDSLNWTWKGGSSETYSGGSYSDLGLYNSDNMPHSMNDSSSWVDLEGKLWLFGGHFTSRIGGSQYYYNTLWCYDISINQWALIKNDGRGSAGTSPGTYGTLGVSSVDNLPSGRSNGASWADSTGKLWFWGGVNGNWLNMYKHNDMWMFEH</sequence>
<gene>
    <name evidence="5" type="ORF">EW093_10950</name>
</gene>
<dbReference type="InterPro" id="IPR052021">
    <property type="entry name" value="Type-I_RS_S_subunit"/>
</dbReference>
<evidence type="ECO:0000313" key="6">
    <source>
        <dbReference type="Proteomes" id="UP000323824"/>
    </source>
</evidence>
<keyword evidence="3" id="KW-0238">DNA-binding</keyword>
<evidence type="ECO:0000256" key="1">
    <source>
        <dbReference type="ARBA" id="ARBA00010923"/>
    </source>
</evidence>
<dbReference type="InterPro" id="IPR000055">
    <property type="entry name" value="Restrct_endonuc_typeI_TRD"/>
</dbReference>
<dbReference type="GO" id="GO:0009307">
    <property type="term" value="P:DNA restriction-modification system"/>
    <property type="evidence" value="ECO:0007669"/>
    <property type="project" value="UniProtKB-KW"/>
</dbReference>
<reference evidence="5 6" key="2">
    <citation type="submission" date="2019-09" db="EMBL/GenBank/DDBJ databases">
        <title>Complete Genome Sequence and Methylome Analysis of free living Spirochaetas.</title>
        <authorList>
            <person name="Leshcheva N."/>
            <person name="Mikheeva N."/>
        </authorList>
    </citation>
    <scope>NUCLEOTIDE SEQUENCE [LARGE SCALE GENOMIC DNA]</scope>
    <source>
        <strain evidence="5 6">P</strain>
    </source>
</reference>
<dbReference type="PANTHER" id="PTHR30408">
    <property type="entry name" value="TYPE-1 RESTRICTION ENZYME ECOKI SPECIFICITY PROTEIN"/>
    <property type="match status" value="1"/>
</dbReference>
<dbReference type="Proteomes" id="UP000323824">
    <property type="component" value="Chromosome"/>
</dbReference>
<dbReference type="KEGG" id="sper:EW093_10950"/>
<dbReference type="REBASE" id="297942">
    <property type="entry name" value="S.Spe19205ORF10940P"/>
</dbReference>
<dbReference type="SUPFAM" id="SSF116734">
    <property type="entry name" value="DNA methylase specificity domain"/>
    <property type="match status" value="2"/>
</dbReference>
<dbReference type="OrthoDB" id="360277at2"/>
<dbReference type="InterPro" id="IPR015915">
    <property type="entry name" value="Kelch-typ_b-propeller"/>
</dbReference>
<evidence type="ECO:0000313" key="5">
    <source>
        <dbReference type="EMBL" id="QEN05206.1"/>
    </source>
</evidence>
<dbReference type="CDD" id="cd17256">
    <property type="entry name" value="RMtype1_S_EcoJA65PI-TRD1-CR1_like"/>
    <property type="match status" value="1"/>
</dbReference>
<dbReference type="Gene3D" id="3.90.220.20">
    <property type="entry name" value="DNA methylase specificity domains"/>
    <property type="match status" value="1"/>
</dbReference>
<dbReference type="RefSeq" id="WP_149568447.1">
    <property type="nucleotide sequence ID" value="NZ_CP035807.1"/>
</dbReference>
<dbReference type="PANTHER" id="PTHR30408:SF13">
    <property type="entry name" value="TYPE I RESTRICTION ENZYME HINDI SPECIFICITY SUBUNIT"/>
    <property type="match status" value="1"/>
</dbReference>
<evidence type="ECO:0000256" key="3">
    <source>
        <dbReference type="ARBA" id="ARBA00023125"/>
    </source>
</evidence>